<evidence type="ECO:0008006" key="6">
    <source>
        <dbReference type="Google" id="ProtNLM"/>
    </source>
</evidence>
<dbReference type="Pfam" id="PF00106">
    <property type="entry name" value="adh_short"/>
    <property type="match status" value="1"/>
</dbReference>
<feature type="transmembrane region" description="Helical" evidence="3">
    <location>
        <begin position="143"/>
        <end position="163"/>
    </location>
</feature>
<keyword evidence="3" id="KW-0472">Membrane</keyword>
<dbReference type="PRINTS" id="PR00080">
    <property type="entry name" value="SDRFAMILY"/>
</dbReference>
<name>A0A8W8IWT7_MAGGI</name>
<protein>
    <recommendedName>
        <fullName evidence="6">Retinol dehydrogenase 11</fullName>
    </recommendedName>
</protein>
<keyword evidence="3" id="KW-1133">Transmembrane helix</keyword>
<accession>A0A8W8IWT7</accession>
<dbReference type="EnsemblMetazoa" id="G16209.1">
    <property type="protein sequence ID" value="G16209.1:cds"/>
    <property type="gene ID" value="G16209"/>
</dbReference>
<dbReference type="Proteomes" id="UP000005408">
    <property type="component" value="Unassembled WGS sequence"/>
</dbReference>
<dbReference type="PRINTS" id="PR00081">
    <property type="entry name" value="GDHRDH"/>
</dbReference>
<sequence length="304" mass="33920">MDLTCVALFAVFIFLLVLLALVLKRPGRNDLNITSRSLEGKTIIVTGAEQGRGIHITLELAKKKARVIMACADENKRKTARQNIVQRTGNTDIVVQHLDVTMMSSVRSFVTLFKLHEKKLDILINNEEMISILKKMTNERFEMVFAANYFGPFLLTHLLLALLRRSQGRVVNVGSVLPSSTVLDCGNLKAEKSFHFSRFYESKLAMLIFTKELAKRTINSADTVSRESATKGARSVLFCALDDSVQTGGYYIDGQLMDHTPSVPASVYDEGLAKKMWEVSERLTGQSDVMGELKALLAERGRVE</sequence>
<dbReference type="SUPFAM" id="SSF51735">
    <property type="entry name" value="NAD(P)-binding Rossmann-fold domains"/>
    <property type="match status" value="1"/>
</dbReference>
<feature type="transmembrane region" description="Helical" evidence="3">
    <location>
        <begin position="6"/>
        <end position="23"/>
    </location>
</feature>
<evidence type="ECO:0000256" key="3">
    <source>
        <dbReference type="SAM" id="Phobius"/>
    </source>
</evidence>
<dbReference type="Gene3D" id="3.40.50.720">
    <property type="entry name" value="NAD(P)-binding Rossmann-like Domain"/>
    <property type="match status" value="1"/>
</dbReference>
<dbReference type="GO" id="GO:0016491">
    <property type="term" value="F:oxidoreductase activity"/>
    <property type="evidence" value="ECO:0007669"/>
    <property type="project" value="UniProtKB-KW"/>
</dbReference>
<keyword evidence="1" id="KW-0560">Oxidoreductase</keyword>
<proteinExistence type="inferred from homology"/>
<dbReference type="PANTHER" id="PTHR43157:SF31">
    <property type="entry name" value="PHOSPHATIDYLINOSITOL-GLYCAN BIOSYNTHESIS CLASS F PROTEIN"/>
    <property type="match status" value="1"/>
</dbReference>
<evidence type="ECO:0000313" key="5">
    <source>
        <dbReference type="Proteomes" id="UP000005408"/>
    </source>
</evidence>
<keyword evidence="3" id="KW-0812">Transmembrane</keyword>
<reference evidence="4" key="1">
    <citation type="submission" date="2022-08" db="UniProtKB">
        <authorList>
            <consortium name="EnsemblMetazoa"/>
        </authorList>
    </citation>
    <scope>IDENTIFICATION</scope>
    <source>
        <strain evidence="4">05x7-T-G4-1.051#20</strain>
    </source>
</reference>
<keyword evidence="5" id="KW-1185">Reference proteome</keyword>
<evidence type="ECO:0000313" key="4">
    <source>
        <dbReference type="EnsemblMetazoa" id="G16209.1:cds"/>
    </source>
</evidence>
<organism evidence="4 5">
    <name type="scientific">Magallana gigas</name>
    <name type="common">Pacific oyster</name>
    <name type="synonym">Crassostrea gigas</name>
    <dbReference type="NCBI Taxonomy" id="29159"/>
    <lineage>
        <taxon>Eukaryota</taxon>
        <taxon>Metazoa</taxon>
        <taxon>Spiralia</taxon>
        <taxon>Lophotrochozoa</taxon>
        <taxon>Mollusca</taxon>
        <taxon>Bivalvia</taxon>
        <taxon>Autobranchia</taxon>
        <taxon>Pteriomorphia</taxon>
        <taxon>Ostreida</taxon>
        <taxon>Ostreoidea</taxon>
        <taxon>Ostreidae</taxon>
        <taxon>Magallana</taxon>
    </lineage>
</organism>
<comment type="similarity">
    <text evidence="2">Belongs to the short-chain dehydrogenases/reductases (SDR) family.</text>
</comment>
<dbReference type="AlphaFoldDB" id="A0A8W8IWT7"/>
<dbReference type="InterPro" id="IPR002347">
    <property type="entry name" value="SDR_fam"/>
</dbReference>
<evidence type="ECO:0000256" key="1">
    <source>
        <dbReference type="ARBA" id="ARBA00023002"/>
    </source>
</evidence>
<dbReference type="InterPro" id="IPR036291">
    <property type="entry name" value="NAD(P)-bd_dom_sf"/>
</dbReference>
<dbReference type="PANTHER" id="PTHR43157">
    <property type="entry name" value="PHOSPHATIDYLINOSITOL-GLYCAN BIOSYNTHESIS CLASS F PROTEIN-RELATED"/>
    <property type="match status" value="1"/>
</dbReference>
<evidence type="ECO:0000256" key="2">
    <source>
        <dbReference type="RuleBase" id="RU000363"/>
    </source>
</evidence>